<dbReference type="AlphaFoldDB" id="A0A7H8N2G5"/>
<dbReference type="EMBL" id="CP054929">
    <property type="protein sequence ID" value="QKW48694.1"/>
    <property type="molecule type" value="Genomic_DNA"/>
</dbReference>
<feature type="compositionally biased region" description="Basic and acidic residues" evidence="1">
    <location>
        <begin position="1"/>
        <end position="11"/>
    </location>
</feature>
<dbReference type="Proteomes" id="UP000509303">
    <property type="component" value="Chromosome"/>
</dbReference>
<proteinExistence type="predicted"/>
<feature type="region of interest" description="Disordered" evidence="1">
    <location>
        <begin position="1"/>
        <end position="21"/>
    </location>
</feature>
<keyword evidence="3" id="KW-1185">Reference proteome</keyword>
<evidence type="ECO:0000313" key="2">
    <source>
        <dbReference type="EMBL" id="QKW48694.1"/>
    </source>
</evidence>
<protein>
    <submittedName>
        <fullName evidence="2">Uncharacterized protein</fullName>
    </submittedName>
</protein>
<reference evidence="2 3" key="1">
    <citation type="submission" date="2020-06" db="EMBL/GenBank/DDBJ databases">
        <title>Genome mining for natural products.</title>
        <authorList>
            <person name="Zhang B."/>
            <person name="Shi J."/>
            <person name="Ge H."/>
        </authorList>
    </citation>
    <scope>NUCLEOTIDE SEQUENCE [LARGE SCALE GENOMIC DNA]</scope>
    <source>
        <strain evidence="2 3">NA00687</strain>
    </source>
</reference>
<sequence length="175" mass="18289">MRTTLYRDGKKVGSNTDPLTGAEAFTVPAGAATYKLSTSVTRGKVADVSTKVTGDWTFSSKKSTGSSKKSTGEVKLPTSVVRFTPTLAADSTAKAGTTTKMPVTVQGSAAGRNLKSLTVYVSYDKGAHWKKLAVSGGKVTVKNPGAGKSVSFKANVSDKQGNTVSQTIQEAYRTR</sequence>
<gene>
    <name evidence="2" type="ORF">HUT08_03080</name>
</gene>
<evidence type="ECO:0000313" key="3">
    <source>
        <dbReference type="Proteomes" id="UP000509303"/>
    </source>
</evidence>
<evidence type="ECO:0000256" key="1">
    <source>
        <dbReference type="SAM" id="MobiDB-lite"/>
    </source>
</evidence>
<accession>A0A7H8N2G5</accession>
<name>A0A7H8N2G5_9ACTN</name>
<organism evidence="2 3">
    <name type="scientific">Streptomyces buecherae</name>
    <dbReference type="NCBI Taxonomy" id="2763006"/>
    <lineage>
        <taxon>Bacteria</taxon>
        <taxon>Bacillati</taxon>
        <taxon>Actinomycetota</taxon>
        <taxon>Actinomycetes</taxon>
        <taxon>Kitasatosporales</taxon>
        <taxon>Streptomycetaceae</taxon>
        <taxon>Streptomyces</taxon>
    </lineage>
</organism>
<dbReference type="RefSeq" id="WP_176160427.1">
    <property type="nucleotide sequence ID" value="NZ_CP054929.1"/>
</dbReference>